<accession>A4J4Z7</accession>
<feature type="domain" description="WYL" evidence="1">
    <location>
        <begin position="55"/>
        <end position="116"/>
    </location>
</feature>
<dbReference type="Pfam" id="PF13280">
    <property type="entry name" value="WYL"/>
    <property type="match status" value="1"/>
</dbReference>
<protein>
    <recommendedName>
        <fullName evidence="1">WYL domain-containing protein</fullName>
    </recommendedName>
</protein>
<gene>
    <name evidence="2" type="ordered locus">Dred_1622</name>
</gene>
<proteinExistence type="predicted"/>
<organism evidence="2 3">
    <name type="scientific">Desulforamulus reducens (strain ATCC BAA-1160 / DSM 100696 / MI-1)</name>
    <name type="common">Desulfotomaculum reducens</name>
    <dbReference type="NCBI Taxonomy" id="349161"/>
    <lineage>
        <taxon>Bacteria</taxon>
        <taxon>Bacillati</taxon>
        <taxon>Bacillota</taxon>
        <taxon>Clostridia</taxon>
        <taxon>Eubacteriales</taxon>
        <taxon>Peptococcaceae</taxon>
        <taxon>Desulforamulus</taxon>
    </lineage>
</organism>
<dbReference type="KEGG" id="drm:Dred_1622"/>
<dbReference type="InterPro" id="IPR026881">
    <property type="entry name" value="WYL_dom"/>
</dbReference>
<evidence type="ECO:0000313" key="3">
    <source>
        <dbReference type="Proteomes" id="UP000001556"/>
    </source>
</evidence>
<keyword evidence="3" id="KW-1185">Reference proteome</keyword>
<dbReference type="EMBL" id="CP000612">
    <property type="protein sequence ID" value="ABO50150.1"/>
    <property type="molecule type" value="Genomic_DNA"/>
</dbReference>
<dbReference type="PROSITE" id="PS52050">
    <property type="entry name" value="WYL"/>
    <property type="match status" value="1"/>
</dbReference>
<dbReference type="HOGENOM" id="CLU_1710340_0_0_9"/>
<dbReference type="OrthoDB" id="9767131at2"/>
<evidence type="ECO:0000313" key="2">
    <source>
        <dbReference type="EMBL" id="ABO50150.1"/>
    </source>
</evidence>
<evidence type="ECO:0000259" key="1">
    <source>
        <dbReference type="Pfam" id="PF13280"/>
    </source>
</evidence>
<sequence length="153" mass="17631">MPLPHTLSVIKGKLLSLMLIRECEDWRNEIIKMTQRIIVHGQGQAGQQVIESVNQLVEQAIANHRAVCIDYRGQNYKISPLGIVYHWQRMDRYIIAINSKNSTIYNYRLDRVDRLELLKDTFVPPEDFVLASYLENCWGIYPAASKIIGDNAS</sequence>
<dbReference type="AlphaFoldDB" id="A4J4Z7"/>
<dbReference type="STRING" id="349161.Dred_1622"/>
<dbReference type="RefSeq" id="WP_011877966.1">
    <property type="nucleotide sequence ID" value="NC_009253.1"/>
</dbReference>
<dbReference type="Proteomes" id="UP000001556">
    <property type="component" value="Chromosome"/>
</dbReference>
<name>A4J4Z7_DESRM</name>
<reference evidence="2 3" key="1">
    <citation type="submission" date="2007-03" db="EMBL/GenBank/DDBJ databases">
        <title>Complete sequence of Desulfotomaculum reducens MI-1.</title>
        <authorList>
            <consortium name="US DOE Joint Genome Institute"/>
            <person name="Copeland A."/>
            <person name="Lucas S."/>
            <person name="Lapidus A."/>
            <person name="Barry K."/>
            <person name="Detter J.C."/>
            <person name="Glavina del Rio T."/>
            <person name="Hammon N."/>
            <person name="Israni S."/>
            <person name="Dalin E."/>
            <person name="Tice H."/>
            <person name="Pitluck S."/>
            <person name="Sims D."/>
            <person name="Brettin T."/>
            <person name="Bruce D."/>
            <person name="Han C."/>
            <person name="Tapia R."/>
            <person name="Schmutz J."/>
            <person name="Larimer F."/>
            <person name="Land M."/>
            <person name="Hauser L."/>
            <person name="Kyrpides N."/>
            <person name="Kim E."/>
            <person name="Tebo B.M."/>
            <person name="Richardson P."/>
        </authorList>
    </citation>
    <scope>NUCLEOTIDE SEQUENCE [LARGE SCALE GENOMIC DNA]</scope>
    <source>
        <strain evidence="2 3">MI-1</strain>
    </source>
</reference>